<feature type="coiled-coil region" evidence="3">
    <location>
        <begin position="318"/>
        <end position="352"/>
    </location>
</feature>
<evidence type="ECO:0000256" key="4">
    <source>
        <dbReference type="SAM" id="MobiDB-lite"/>
    </source>
</evidence>
<proteinExistence type="predicted"/>
<evidence type="ECO:0000256" key="2">
    <source>
        <dbReference type="ARBA" id="ARBA00023242"/>
    </source>
</evidence>
<dbReference type="PROSITE" id="PS00036">
    <property type="entry name" value="BZIP_BASIC"/>
    <property type="match status" value="1"/>
</dbReference>
<protein>
    <submittedName>
        <fullName evidence="6">Basic-leucine zipper domain</fullName>
    </submittedName>
</protein>
<feature type="compositionally biased region" description="Polar residues" evidence="4">
    <location>
        <begin position="106"/>
        <end position="118"/>
    </location>
</feature>
<dbReference type="CDD" id="cd14688">
    <property type="entry name" value="bZIP_YAP"/>
    <property type="match status" value="1"/>
</dbReference>
<sequence length="431" mass="46794">MQIQNSQGHVEVPSEVLRAYLDRIPRTDDHDQRATDPEQGQEHEHGDAPPSASEPTIQDLPLPVSDSFHSTSTHREDQDHDADDHELDPRKAGPSKPRVSKKRKQSNSPRLSPPSIYSPSEDHSAPLAGQTYHTLPSLPSVSHPYASNQDHHYAHSQSQTHAHQSAPLGVGQQGGHQHPHQHQHLNPHLHHTDDLGPYGPTDDSTGGQGQLPLLADRASGVGEDSGIQSSIGEDPYGRELDHFGSADVGGQAHGDLEAEGEGSSGGGNGRKGKGRELSKTKRAEQNRKAQRAFRQRRDQNIKDLSDKAEQLLIAQQNEADANRRWQEAQVKIEQLRNENAALRTALTLMRTERSDVRTNIDPNRSLSHPQELDHPHSHASDGAENGAISGTGTGVGDIQSDEKADEDLGLSGVDAVVGVVTEESGERKDLG</sequence>
<keyword evidence="2" id="KW-0539">Nucleus</keyword>
<evidence type="ECO:0000259" key="5">
    <source>
        <dbReference type="PROSITE" id="PS00036"/>
    </source>
</evidence>
<feature type="compositionally biased region" description="Basic and acidic residues" evidence="4">
    <location>
        <begin position="274"/>
        <end position="287"/>
    </location>
</feature>
<reference evidence="6" key="1">
    <citation type="submission" date="2014-08" db="EMBL/GenBank/DDBJ databases">
        <authorList>
            <person name="Sharma Rahul"/>
            <person name="Thines Marco"/>
        </authorList>
    </citation>
    <scope>NUCLEOTIDE SEQUENCE</scope>
</reference>
<feature type="compositionally biased region" description="Basic residues" evidence="4">
    <location>
        <begin position="177"/>
        <end position="189"/>
    </location>
</feature>
<feature type="compositionally biased region" description="Polar residues" evidence="4">
    <location>
        <begin position="131"/>
        <end position="148"/>
    </location>
</feature>
<evidence type="ECO:0000313" key="6">
    <source>
        <dbReference type="EMBL" id="CED82615.1"/>
    </source>
</evidence>
<dbReference type="Pfam" id="PF00170">
    <property type="entry name" value="bZIP_1"/>
    <property type="match status" value="1"/>
</dbReference>
<organism evidence="6">
    <name type="scientific">Phaffia rhodozyma</name>
    <name type="common">Yeast</name>
    <name type="synonym">Xanthophyllomyces dendrorhous</name>
    <dbReference type="NCBI Taxonomy" id="264483"/>
    <lineage>
        <taxon>Eukaryota</taxon>
        <taxon>Fungi</taxon>
        <taxon>Dikarya</taxon>
        <taxon>Basidiomycota</taxon>
        <taxon>Agaricomycotina</taxon>
        <taxon>Tremellomycetes</taxon>
        <taxon>Cystofilobasidiales</taxon>
        <taxon>Mrakiaceae</taxon>
        <taxon>Phaffia</taxon>
    </lineage>
</organism>
<evidence type="ECO:0000256" key="3">
    <source>
        <dbReference type="SAM" id="Coils"/>
    </source>
</evidence>
<feature type="domain" description="BZIP" evidence="5">
    <location>
        <begin position="281"/>
        <end position="296"/>
    </location>
</feature>
<keyword evidence="3" id="KW-0175">Coiled coil</keyword>
<dbReference type="SUPFAM" id="SSF57959">
    <property type="entry name" value="Leucine zipper domain"/>
    <property type="match status" value="1"/>
</dbReference>
<dbReference type="AlphaFoldDB" id="A0A0F7SQ37"/>
<evidence type="ECO:0000256" key="1">
    <source>
        <dbReference type="ARBA" id="ARBA00004123"/>
    </source>
</evidence>
<feature type="compositionally biased region" description="Basic and acidic residues" evidence="4">
    <location>
        <begin position="370"/>
        <end position="381"/>
    </location>
</feature>
<dbReference type="Gene3D" id="1.20.5.170">
    <property type="match status" value="1"/>
</dbReference>
<dbReference type="EMBL" id="LN483124">
    <property type="protein sequence ID" value="CED82615.1"/>
    <property type="molecule type" value="Genomic_DNA"/>
</dbReference>
<dbReference type="InterPro" id="IPR004827">
    <property type="entry name" value="bZIP"/>
</dbReference>
<feature type="compositionally biased region" description="Basic and acidic residues" evidence="4">
    <location>
        <begin position="235"/>
        <end position="244"/>
    </location>
</feature>
<dbReference type="InterPro" id="IPR046347">
    <property type="entry name" value="bZIP_sf"/>
</dbReference>
<dbReference type="GO" id="GO:0090575">
    <property type="term" value="C:RNA polymerase II transcription regulator complex"/>
    <property type="evidence" value="ECO:0007669"/>
    <property type="project" value="TreeGrafter"/>
</dbReference>
<name>A0A0F7SQ37_PHARH</name>
<comment type="subcellular location">
    <subcellularLocation>
        <location evidence="1">Nucleus</location>
    </subcellularLocation>
</comment>
<feature type="compositionally biased region" description="Basic and acidic residues" evidence="4">
    <location>
        <begin position="20"/>
        <end position="47"/>
    </location>
</feature>
<feature type="region of interest" description="Disordered" evidence="4">
    <location>
        <begin position="1"/>
        <end position="300"/>
    </location>
</feature>
<dbReference type="PANTHER" id="PTHR40621:SF6">
    <property type="entry name" value="AP-1-LIKE TRANSCRIPTION FACTOR YAP1-RELATED"/>
    <property type="match status" value="1"/>
</dbReference>
<dbReference type="GO" id="GO:0000976">
    <property type="term" value="F:transcription cis-regulatory region binding"/>
    <property type="evidence" value="ECO:0007669"/>
    <property type="project" value="InterPro"/>
</dbReference>
<dbReference type="PANTHER" id="PTHR40621">
    <property type="entry name" value="TRANSCRIPTION FACTOR KAPC-RELATED"/>
    <property type="match status" value="1"/>
</dbReference>
<accession>A0A0F7SQ37</accession>
<dbReference type="GO" id="GO:0001228">
    <property type="term" value="F:DNA-binding transcription activator activity, RNA polymerase II-specific"/>
    <property type="evidence" value="ECO:0007669"/>
    <property type="project" value="TreeGrafter"/>
</dbReference>
<dbReference type="InterPro" id="IPR050936">
    <property type="entry name" value="AP-1-like"/>
</dbReference>
<feature type="region of interest" description="Disordered" evidence="4">
    <location>
        <begin position="356"/>
        <end position="431"/>
    </location>
</feature>